<dbReference type="Proteomes" id="UP000315167">
    <property type="component" value="Unassembled WGS sequence"/>
</dbReference>
<dbReference type="PANTHER" id="PTHR43861">
    <property type="entry name" value="TRANS-ACONITATE 2-METHYLTRANSFERASE-RELATED"/>
    <property type="match status" value="1"/>
</dbReference>
<dbReference type="InterPro" id="IPR029063">
    <property type="entry name" value="SAM-dependent_MTases_sf"/>
</dbReference>
<dbReference type="InterPro" id="IPR013216">
    <property type="entry name" value="Methyltransf_11"/>
</dbReference>
<gene>
    <name evidence="2" type="ORF">IP90_02074</name>
</gene>
<keyword evidence="3" id="KW-1185">Reference proteome</keyword>
<comment type="caution">
    <text evidence="2">The sequence shown here is derived from an EMBL/GenBank/DDBJ whole genome shotgun (WGS) entry which is preliminary data.</text>
</comment>
<dbReference type="CDD" id="cd02440">
    <property type="entry name" value="AdoMet_MTases"/>
    <property type="match status" value="1"/>
</dbReference>
<accession>A0A562L5M3</accession>
<dbReference type="GO" id="GO:0032259">
    <property type="term" value="P:methylation"/>
    <property type="evidence" value="ECO:0007669"/>
    <property type="project" value="UniProtKB-KW"/>
</dbReference>
<name>A0A562L5M3_9GAMM</name>
<evidence type="ECO:0000259" key="1">
    <source>
        <dbReference type="Pfam" id="PF08241"/>
    </source>
</evidence>
<reference evidence="2 3" key="1">
    <citation type="journal article" date="2015" name="Stand. Genomic Sci.">
        <title>Genomic Encyclopedia of Bacterial and Archaeal Type Strains, Phase III: the genomes of soil and plant-associated and newly described type strains.</title>
        <authorList>
            <person name="Whitman W.B."/>
            <person name="Woyke T."/>
            <person name="Klenk H.P."/>
            <person name="Zhou Y."/>
            <person name="Lilburn T.G."/>
            <person name="Beck B.J."/>
            <person name="De Vos P."/>
            <person name="Vandamme P."/>
            <person name="Eisen J.A."/>
            <person name="Garrity G."/>
            <person name="Hugenholtz P."/>
            <person name="Kyrpides N.C."/>
        </authorList>
    </citation>
    <scope>NUCLEOTIDE SEQUENCE [LARGE SCALE GENOMIC DNA]</scope>
    <source>
        <strain evidence="2 3">CGMCC 1.10821</strain>
    </source>
</reference>
<dbReference type="OrthoDB" id="9810247at2"/>
<proteinExistence type="predicted"/>
<evidence type="ECO:0000313" key="3">
    <source>
        <dbReference type="Proteomes" id="UP000315167"/>
    </source>
</evidence>
<feature type="domain" description="Methyltransferase type 11" evidence="1">
    <location>
        <begin position="85"/>
        <end position="176"/>
    </location>
</feature>
<sequence>MKRCLNCGTGYSASTAECPSCGYAPSQFGGFPAYAPALALESPGFRREHFSQLAEHEANNFWFRARNVLIVDALKRYFPGMRSLLEIGCGTGYVLEGIAKTFPYVALTGTEIYVDGLNFARERAPDAELLQMDARHIPFDQEFDVIGAFDVVEHIEEDEKVLAEMFRAVRPGGGVVLTVPQHPFLWSIQDEIACHVRRYVRTELETKLRRAGFTIVMTTSFVSLLLPLMAISRRSKKTPPVDFDPAAELKLPPLLNAILYVVLRVETTLIRAGLRFPVGGTRLVVARK</sequence>
<dbReference type="RefSeq" id="WP_144899549.1">
    <property type="nucleotide sequence ID" value="NZ_VLKN01000004.1"/>
</dbReference>
<dbReference type="AlphaFoldDB" id="A0A562L5M3"/>
<keyword evidence="2" id="KW-0808">Transferase</keyword>
<dbReference type="EMBL" id="VLKN01000004">
    <property type="protein sequence ID" value="TWI02972.1"/>
    <property type="molecule type" value="Genomic_DNA"/>
</dbReference>
<organism evidence="2 3">
    <name type="scientific">Luteimonas cucumeris</name>
    <dbReference type="NCBI Taxonomy" id="985012"/>
    <lineage>
        <taxon>Bacteria</taxon>
        <taxon>Pseudomonadati</taxon>
        <taxon>Pseudomonadota</taxon>
        <taxon>Gammaproteobacteria</taxon>
        <taxon>Lysobacterales</taxon>
        <taxon>Lysobacteraceae</taxon>
        <taxon>Luteimonas</taxon>
    </lineage>
</organism>
<dbReference type="SUPFAM" id="SSF53335">
    <property type="entry name" value="S-adenosyl-L-methionine-dependent methyltransferases"/>
    <property type="match status" value="1"/>
</dbReference>
<protein>
    <submittedName>
        <fullName evidence="2">Methyltransferase family protein</fullName>
    </submittedName>
</protein>
<evidence type="ECO:0000313" key="2">
    <source>
        <dbReference type="EMBL" id="TWI02972.1"/>
    </source>
</evidence>
<dbReference type="Gene3D" id="3.40.50.150">
    <property type="entry name" value="Vaccinia Virus protein VP39"/>
    <property type="match status" value="1"/>
</dbReference>
<dbReference type="Pfam" id="PF08241">
    <property type="entry name" value="Methyltransf_11"/>
    <property type="match status" value="1"/>
</dbReference>
<keyword evidence="2" id="KW-0489">Methyltransferase</keyword>
<dbReference type="GO" id="GO:0008757">
    <property type="term" value="F:S-adenosylmethionine-dependent methyltransferase activity"/>
    <property type="evidence" value="ECO:0007669"/>
    <property type="project" value="InterPro"/>
</dbReference>